<evidence type="ECO:0000256" key="6">
    <source>
        <dbReference type="ARBA" id="ARBA00022741"/>
    </source>
</evidence>
<dbReference type="PROSITE" id="PS51986">
    <property type="entry name" value="GS_BETA_GRASP"/>
    <property type="match status" value="1"/>
</dbReference>
<dbReference type="InterPro" id="IPR050292">
    <property type="entry name" value="Glutamine_Synthetase"/>
</dbReference>
<dbReference type="AlphaFoldDB" id="U5KM32"/>
<dbReference type="SMART" id="SM01230">
    <property type="entry name" value="Gln-synt_C"/>
    <property type="match status" value="1"/>
</dbReference>
<accession>U5KM32</accession>
<dbReference type="InterPro" id="IPR008146">
    <property type="entry name" value="Gln_synth_cat_dom"/>
</dbReference>
<dbReference type="SUPFAM" id="SSF55931">
    <property type="entry name" value="Glutamine synthetase/guanido kinase"/>
    <property type="match status" value="1"/>
</dbReference>
<dbReference type="SUPFAM" id="SSF54368">
    <property type="entry name" value="Glutamine synthetase, N-terminal domain"/>
    <property type="match status" value="1"/>
</dbReference>
<dbReference type="Pfam" id="PF00120">
    <property type="entry name" value="Gln-synt_C"/>
    <property type="match status" value="1"/>
</dbReference>
<feature type="domain" description="GS catalytic" evidence="12">
    <location>
        <begin position="112"/>
        <end position="380"/>
    </location>
</feature>
<evidence type="ECO:0000256" key="3">
    <source>
        <dbReference type="ARBA" id="ARBA00012937"/>
    </source>
</evidence>
<dbReference type="EC" id="6.3.1.2" evidence="3"/>
<feature type="domain" description="GS beta-grasp" evidence="11">
    <location>
        <begin position="8"/>
        <end position="105"/>
    </location>
</feature>
<keyword evidence="6" id="KW-0547">Nucleotide-binding</keyword>
<evidence type="ECO:0000313" key="13">
    <source>
        <dbReference type="EMBL" id="AGT02765.1"/>
    </source>
</evidence>
<comment type="subcellular location">
    <subcellularLocation>
        <location evidence="1">Cytoplasm</location>
    </subcellularLocation>
</comment>
<dbReference type="PROSITE" id="PS00181">
    <property type="entry name" value="GLNA_ATP"/>
    <property type="match status" value="1"/>
</dbReference>
<dbReference type="GO" id="GO:0005524">
    <property type="term" value="F:ATP binding"/>
    <property type="evidence" value="ECO:0007669"/>
    <property type="project" value="UniProtKB-KW"/>
</dbReference>
<evidence type="ECO:0000256" key="1">
    <source>
        <dbReference type="ARBA" id="ARBA00004496"/>
    </source>
</evidence>
<evidence type="ECO:0000256" key="4">
    <source>
        <dbReference type="ARBA" id="ARBA00022490"/>
    </source>
</evidence>
<dbReference type="GO" id="GO:0005737">
    <property type="term" value="C:cytoplasm"/>
    <property type="evidence" value="ECO:0007669"/>
    <property type="project" value="UniProtKB-SubCell"/>
</dbReference>
<evidence type="ECO:0000259" key="11">
    <source>
        <dbReference type="PROSITE" id="PS51986"/>
    </source>
</evidence>
<dbReference type="InterPro" id="IPR008147">
    <property type="entry name" value="Gln_synt_N"/>
</dbReference>
<evidence type="ECO:0000256" key="10">
    <source>
        <dbReference type="RuleBase" id="RU000384"/>
    </source>
</evidence>
<evidence type="ECO:0000256" key="9">
    <source>
        <dbReference type="PROSITE-ProRule" id="PRU01330"/>
    </source>
</evidence>
<comment type="similarity">
    <text evidence="2 9 10">Belongs to the glutamine synthetase family.</text>
</comment>
<reference evidence="13" key="1">
    <citation type="submission" date="2013-02" db="EMBL/GenBank/DDBJ databases">
        <title>Genomic Cooperation Between Trypanosomatids and Their Bacterial Endosymbionts in the Synthesis of Essential Amino Acids Heavily Influenced by Multiple Lateral Gene Transfer Events.</title>
        <authorList>
            <person name="Alves J.M.P."/>
            <person name="Klein C."/>
            <person name="Maia da Silva F."/>
            <person name="Costa Martins A.G."/>
            <person name="Serrano M.G."/>
            <person name="Buck G.A."/>
            <person name="Vasconcelos A.T.R."/>
            <person name="France-Sagot M."/>
            <person name="Teixeira M.M.G."/>
            <person name="Motta M.C.M."/>
            <person name="Camargo E.P."/>
        </authorList>
    </citation>
    <scope>NUCLEOTIDE SEQUENCE</scope>
</reference>
<dbReference type="PANTHER" id="PTHR20852:SF57">
    <property type="entry name" value="GLUTAMINE SYNTHETASE 2 CYTOPLASMIC"/>
    <property type="match status" value="1"/>
</dbReference>
<dbReference type="Pfam" id="PF03951">
    <property type="entry name" value="Gln-synt_N"/>
    <property type="match status" value="1"/>
</dbReference>
<evidence type="ECO:0000256" key="2">
    <source>
        <dbReference type="ARBA" id="ARBA00009897"/>
    </source>
</evidence>
<keyword evidence="4" id="KW-0963">Cytoplasm</keyword>
<dbReference type="FunFam" id="3.30.590.10:FF:000011">
    <property type="entry name" value="Glutamine synthetase"/>
    <property type="match status" value="1"/>
</dbReference>
<dbReference type="PANTHER" id="PTHR20852">
    <property type="entry name" value="GLUTAMINE SYNTHETASE"/>
    <property type="match status" value="1"/>
</dbReference>
<organism evidence="13">
    <name type="scientific">Angomonas desouzai</name>
    <dbReference type="NCBI Taxonomy" id="59800"/>
    <lineage>
        <taxon>Eukaryota</taxon>
        <taxon>Discoba</taxon>
        <taxon>Euglenozoa</taxon>
        <taxon>Kinetoplastea</taxon>
        <taxon>Metakinetoplastina</taxon>
        <taxon>Trypanosomatida</taxon>
        <taxon>Trypanosomatidae</taxon>
        <taxon>Strigomonadinae</taxon>
        <taxon>Angomonas</taxon>
    </lineage>
</organism>
<keyword evidence="5 13" id="KW-0436">Ligase</keyword>
<dbReference type="InterPro" id="IPR027303">
    <property type="entry name" value="Gln_synth_gly_rich_site"/>
</dbReference>
<dbReference type="Gene3D" id="3.30.590.10">
    <property type="entry name" value="Glutamine synthetase/guanido kinase, catalytic domain"/>
    <property type="match status" value="1"/>
</dbReference>
<dbReference type="InterPro" id="IPR036651">
    <property type="entry name" value="Gln_synt_N_sf"/>
</dbReference>
<proteinExistence type="inferred from homology"/>
<evidence type="ECO:0000259" key="12">
    <source>
        <dbReference type="PROSITE" id="PS51987"/>
    </source>
</evidence>
<sequence>MSTDKKAVRVTYIWLSGKDAHHDIRSKDRTMYLTEKEISESPKELLLKNFFPVWNFDGSSTGQAKGTDTEVLLKPVNAFPCCLPRREGSKIPWILVLAECYLPSGDPTPDNSRASARQTFDLKLEERPWFGLEQEFFIVDRAGRPYGWPARGFPEPQGPYYCGSGSQVSWGRKFVDLHYEVCLEMGLSVSGTNEEVTPAQWEFQVGPCEGIEMGDQIVVARWVLLRILEDFDLDVDYRAKPIKGDWNGSGLHTNFSTESTRAENGLDTIYEYIERLSKTVRKDIIFYGAENDTRLTGKHETSSVSQFSYGVGTRTTSIRIPNSVAAERRGYMEDRRPAGDADPYLITSRLFASCLGLEAPALDVASPTHEKDWMKRAFGN</sequence>
<comment type="catalytic activity">
    <reaction evidence="8">
        <text>L-glutamate + NH4(+) + ATP = L-glutamine + ADP + phosphate + H(+)</text>
        <dbReference type="Rhea" id="RHEA:16169"/>
        <dbReference type="ChEBI" id="CHEBI:15378"/>
        <dbReference type="ChEBI" id="CHEBI:28938"/>
        <dbReference type="ChEBI" id="CHEBI:29985"/>
        <dbReference type="ChEBI" id="CHEBI:30616"/>
        <dbReference type="ChEBI" id="CHEBI:43474"/>
        <dbReference type="ChEBI" id="CHEBI:58359"/>
        <dbReference type="ChEBI" id="CHEBI:456216"/>
        <dbReference type="EC" id="6.3.1.2"/>
    </reaction>
</comment>
<dbReference type="GO" id="GO:0004356">
    <property type="term" value="F:glutamine synthetase activity"/>
    <property type="evidence" value="ECO:0007669"/>
    <property type="project" value="UniProtKB-EC"/>
</dbReference>
<evidence type="ECO:0000256" key="5">
    <source>
        <dbReference type="ARBA" id="ARBA00022598"/>
    </source>
</evidence>
<evidence type="ECO:0000256" key="8">
    <source>
        <dbReference type="ARBA" id="ARBA00049436"/>
    </source>
</evidence>
<dbReference type="Gene3D" id="3.10.20.70">
    <property type="entry name" value="Glutamine synthetase, N-terminal domain"/>
    <property type="match status" value="1"/>
</dbReference>
<dbReference type="PROSITE" id="PS51987">
    <property type="entry name" value="GS_CATALYTIC"/>
    <property type="match status" value="1"/>
</dbReference>
<name>U5KM32_9TRYP</name>
<evidence type="ECO:0000256" key="7">
    <source>
        <dbReference type="ARBA" id="ARBA00022840"/>
    </source>
</evidence>
<keyword evidence="7" id="KW-0067">ATP-binding</keyword>
<protein>
    <recommendedName>
        <fullName evidence="3">glutamine synthetase</fullName>
        <ecNumber evidence="3">6.3.1.2</ecNumber>
    </recommendedName>
</protein>
<dbReference type="GO" id="GO:0006542">
    <property type="term" value="P:glutamine biosynthetic process"/>
    <property type="evidence" value="ECO:0007669"/>
    <property type="project" value="InterPro"/>
</dbReference>
<dbReference type="InterPro" id="IPR014746">
    <property type="entry name" value="Gln_synth/guanido_kin_cat_dom"/>
</dbReference>
<dbReference type="EMBL" id="KC584037">
    <property type="protein sequence ID" value="AGT02765.1"/>
    <property type="molecule type" value="Genomic_DNA"/>
</dbReference>